<feature type="transmembrane region" description="Helical" evidence="1">
    <location>
        <begin position="140"/>
        <end position="159"/>
    </location>
</feature>
<feature type="transmembrane region" description="Helical" evidence="1">
    <location>
        <begin position="112"/>
        <end position="134"/>
    </location>
</feature>
<keyword evidence="3" id="KW-1185">Reference proteome</keyword>
<proteinExistence type="predicted"/>
<name>A0ABW2YB67_9GAMM</name>
<organism evidence="2 3">
    <name type="scientific">Lysobacter brunescens</name>
    <dbReference type="NCBI Taxonomy" id="262323"/>
    <lineage>
        <taxon>Bacteria</taxon>
        <taxon>Pseudomonadati</taxon>
        <taxon>Pseudomonadota</taxon>
        <taxon>Gammaproteobacteria</taxon>
        <taxon>Lysobacterales</taxon>
        <taxon>Lysobacteraceae</taxon>
        <taxon>Lysobacter</taxon>
    </lineage>
</organism>
<evidence type="ECO:0000256" key="1">
    <source>
        <dbReference type="SAM" id="Phobius"/>
    </source>
</evidence>
<dbReference type="Proteomes" id="UP001597110">
    <property type="component" value="Unassembled WGS sequence"/>
</dbReference>
<feature type="transmembrane region" description="Helical" evidence="1">
    <location>
        <begin position="72"/>
        <end position="91"/>
    </location>
</feature>
<evidence type="ECO:0008006" key="4">
    <source>
        <dbReference type="Google" id="ProtNLM"/>
    </source>
</evidence>
<gene>
    <name evidence="2" type="ORF">ACFQ0E_06050</name>
</gene>
<protein>
    <recommendedName>
        <fullName evidence="4">Transmembrane protein</fullName>
    </recommendedName>
</protein>
<dbReference type="EMBL" id="JBHTIF010000001">
    <property type="protein sequence ID" value="MFD0725161.1"/>
    <property type="molecule type" value="Genomic_DNA"/>
</dbReference>
<comment type="caution">
    <text evidence="2">The sequence shown here is derived from an EMBL/GenBank/DDBJ whole genome shotgun (WGS) entry which is preliminary data.</text>
</comment>
<evidence type="ECO:0000313" key="2">
    <source>
        <dbReference type="EMBL" id="MFD0725161.1"/>
    </source>
</evidence>
<evidence type="ECO:0000313" key="3">
    <source>
        <dbReference type="Proteomes" id="UP001597110"/>
    </source>
</evidence>
<reference evidence="3" key="1">
    <citation type="journal article" date="2019" name="Int. J. Syst. Evol. Microbiol.">
        <title>The Global Catalogue of Microorganisms (GCM) 10K type strain sequencing project: providing services to taxonomists for standard genome sequencing and annotation.</title>
        <authorList>
            <consortium name="The Broad Institute Genomics Platform"/>
            <consortium name="The Broad Institute Genome Sequencing Center for Infectious Disease"/>
            <person name="Wu L."/>
            <person name="Ma J."/>
        </authorList>
    </citation>
    <scope>NUCLEOTIDE SEQUENCE [LARGE SCALE GENOMIC DNA]</scope>
    <source>
        <strain evidence="3">CCUG 55585</strain>
    </source>
</reference>
<keyword evidence="1" id="KW-0472">Membrane</keyword>
<keyword evidence="1" id="KW-1133">Transmembrane helix</keyword>
<keyword evidence="1" id="KW-0812">Transmembrane</keyword>
<dbReference type="RefSeq" id="WP_386822776.1">
    <property type="nucleotide sequence ID" value="NZ_JBHTIF010000001.1"/>
</dbReference>
<sequence>MRNDDFNPYSPPTAAIEPMFGGLAPEGEVKVWRDGNELVALIDAPLPPRCVKCNRPVHGTIKPRTFYWHSPWLFLLVLINLLIALIVVAIVRKKSVHPAALCEAHAKARGQIILGAWATALAAPFIGGGIAAIAGDLGGLVGSGVAVLLVLGALVFGSTKGRVMLPRRIDKRMARFTGCSEEYLRALPILPVQLRRR</sequence>
<accession>A0ABW2YB67</accession>